<evidence type="ECO:0000313" key="1">
    <source>
        <dbReference type="EMBL" id="WTS10053.1"/>
    </source>
</evidence>
<dbReference type="AlphaFoldDB" id="A0AAU1U074"/>
<organism evidence="1">
    <name type="scientific">Streptomyces sp. NBC_00119</name>
    <dbReference type="NCBI Taxonomy" id="2975659"/>
    <lineage>
        <taxon>Bacteria</taxon>
        <taxon>Bacillati</taxon>
        <taxon>Actinomycetota</taxon>
        <taxon>Actinomycetes</taxon>
        <taxon>Kitasatosporales</taxon>
        <taxon>Streptomycetaceae</taxon>
        <taxon>Streptomyces</taxon>
    </lineage>
</organism>
<name>A0AAU1U074_9ACTN</name>
<sequence length="191" mass="20783">MNTAVPCYYHLDVEVSSERVSQVRRILAAHLRYWKLDILVEPVCRGVEVLLHTIDEHATDKNTAVEMWWNGQHLITAVSDHERDLPGPHYAPQGCLAEIAALSDGWGGCATATGKIIWFSRRARLGERAPLVPVGPAPRIGEALEMPREVPVPAFAGSAVTDPLVAAAPAARAHGPELSVPRRVVRPTPAM</sequence>
<protein>
    <submittedName>
        <fullName evidence="1">Pep a2</fullName>
    </submittedName>
</protein>
<accession>A0AAU1U074</accession>
<reference evidence="1" key="1">
    <citation type="submission" date="2022-10" db="EMBL/GenBank/DDBJ databases">
        <title>The complete genomes of actinobacterial strains from the NBC collection.</title>
        <authorList>
            <person name="Joergensen T.S."/>
            <person name="Alvarez Arevalo M."/>
            <person name="Sterndorff E.B."/>
            <person name="Faurdal D."/>
            <person name="Vuksanovic O."/>
            <person name="Mourched A.-S."/>
            <person name="Charusanti P."/>
            <person name="Shaw S."/>
            <person name="Blin K."/>
            <person name="Weber T."/>
        </authorList>
    </citation>
    <scope>NUCLEOTIDE SEQUENCE</scope>
    <source>
        <strain evidence="1">NBC_00119</strain>
    </source>
</reference>
<proteinExistence type="predicted"/>
<dbReference type="EMBL" id="CP108195">
    <property type="protein sequence ID" value="WTS10053.1"/>
    <property type="molecule type" value="Genomic_DNA"/>
</dbReference>
<gene>
    <name evidence="1" type="ORF">OHU69_02430</name>
</gene>